<sequence length="84" mass="9143">MQERTHRYKGFTIRLAVPDAIGVGDGHGWVRITGPDESVGVRFTPDWMQLPITIREIEACLLAYATGLIDSELAGGFGVDLEVG</sequence>
<evidence type="ECO:0000313" key="1">
    <source>
        <dbReference type="EMBL" id="AOZ05982.1"/>
    </source>
</evidence>
<keyword evidence="2" id="KW-1185">Reference proteome</keyword>
<accession>A0ABM6F3K9</accession>
<dbReference type="Proteomes" id="UP000177515">
    <property type="component" value="Chromosome 1"/>
</dbReference>
<dbReference type="EMBL" id="CP017754">
    <property type="protein sequence ID" value="AOZ05982.1"/>
    <property type="molecule type" value="Genomic_DNA"/>
</dbReference>
<proteinExistence type="predicted"/>
<evidence type="ECO:0000313" key="2">
    <source>
        <dbReference type="Proteomes" id="UP000177515"/>
    </source>
</evidence>
<dbReference type="RefSeq" id="WP_071012172.1">
    <property type="nucleotide sequence ID" value="NZ_CP017754.1"/>
</dbReference>
<reference evidence="1 2" key="1">
    <citation type="submission" date="2016-10" db="EMBL/GenBank/DDBJ databases">
        <title>Complete genome sequences of three Cupriavidus strains isolated from various Malaysian environments.</title>
        <authorList>
            <person name="Abdullah A.A.-A."/>
            <person name="Shafie N.A.H."/>
            <person name="Lau N.S."/>
        </authorList>
    </citation>
    <scope>NUCLEOTIDE SEQUENCE [LARGE SCALE GENOMIC DNA]</scope>
    <source>
        <strain evidence="1 2">USMAA1020</strain>
    </source>
</reference>
<gene>
    <name evidence="1" type="ORF">BKK80_09170</name>
</gene>
<organism evidence="1 2">
    <name type="scientific">Cupriavidus malaysiensis</name>
    <dbReference type="NCBI Taxonomy" id="367825"/>
    <lineage>
        <taxon>Bacteria</taxon>
        <taxon>Pseudomonadati</taxon>
        <taxon>Pseudomonadota</taxon>
        <taxon>Betaproteobacteria</taxon>
        <taxon>Burkholderiales</taxon>
        <taxon>Burkholderiaceae</taxon>
        <taxon>Cupriavidus</taxon>
    </lineage>
</organism>
<protein>
    <submittedName>
        <fullName evidence="1">Uncharacterized protein</fullName>
    </submittedName>
</protein>
<name>A0ABM6F3K9_9BURK</name>